<keyword evidence="1" id="KW-0812">Transmembrane</keyword>
<proteinExistence type="predicted"/>
<dbReference type="EMBL" id="CP031933">
    <property type="protein sequence ID" value="AYE39204.1"/>
    <property type="molecule type" value="Genomic_DNA"/>
</dbReference>
<keyword evidence="1" id="KW-1133">Transmembrane helix</keyword>
<dbReference type="AlphaFoldDB" id="A0A386PT64"/>
<evidence type="ECO:0000256" key="1">
    <source>
        <dbReference type="SAM" id="Phobius"/>
    </source>
</evidence>
<evidence type="ECO:0000313" key="3">
    <source>
        <dbReference type="EMBL" id="AYE39204.1"/>
    </source>
</evidence>
<feature type="domain" description="DUF3955" evidence="2">
    <location>
        <begin position="12"/>
        <end position="62"/>
    </location>
</feature>
<gene>
    <name evidence="3" type="ORF">D1B17_11430</name>
</gene>
<evidence type="ECO:0000259" key="2">
    <source>
        <dbReference type="Pfam" id="PF13127"/>
    </source>
</evidence>
<keyword evidence="4" id="KW-1185">Reference proteome</keyword>
<protein>
    <submittedName>
        <fullName evidence="3">DUF3955 domain-containing protein</fullName>
    </submittedName>
</protein>
<name>A0A386PT64_9LACO</name>
<feature type="transmembrane region" description="Helical" evidence="1">
    <location>
        <begin position="42"/>
        <end position="64"/>
    </location>
</feature>
<accession>A0A386PT64</accession>
<dbReference type="Pfam" id="PF13127">
    <property type="entry name" value="DUF3955"/>
    <property type="match status" value="1"/>
</dbReference>
<keyword evidence="1" id="KW-0472">Membrane</keyword>
<organism evidence="3 4">
    <name type="scientific">Companilactobacillus zhachilii</name>
    <dbReference type="NCBI Taxonomy" id="2304606"/>
    <lineage>
        <taxon>Bacteria</taxon>
        <taxon>Bacillati</taxon>
        <taxon>Bacillota</taxon>
        <taxon>Bacilli</taxon>
        <taxon>Lactobacillales</taxon>
        <taxon>Lactobacillaceae</taxon>
        <taxon>Companilactobacillus</taxon>
    </lineage>
</organism>
<dbReference type="RefSeq" id="WP_120143592.1">
    <property type="nucleotide sequence ID" value="NZ_CP031933.2"/>
</dbReference>
<dbReference type="InterPro" id="IPR025016">
    <property type="entry name" value="DUF3955"/>
</dbReference>
<dbReference type="Proteomes" id="UP000267208">
    <property type="component" value="Chromosome"/>
</dbReference>
<sequence length="68" mass="7622">MEKTKLSWYTMIVTFLAGIGSFGLIALLGSSIDSNGILHEPFFLSPMGYFFLLISLISGLIHLYQRNH</sequence>
<reference evidence="4" key="1">
    <citation type="submission" date="2018-08" db="EMBL/GenBank/DDBJ databases">
        <title>Genome of Lactobacillus sp. HBUAS52074.</title>
        <authorList>
            <person name="Guo Z."/>
            <person name="Zhang Z.D."/>
        </authorList>
    </citation>
    <scope>NUCLEOTIDE SEQUENCE [LARGE SCALE GENOMIC DNA]</scope>
    <source>
        <strain evidence="4">HBUAS52074</strain>
    </source>
</reference>
<evidence type="ECO:0000313" key="4">
    <source>
        <dbReference type="Proteomes" id="UP000267208"/>
    </source>
</evidence>
<dbReference type="OrthoDB" id="9805856at2"/>
<dbReference type="KEGG" id="lzh:D1B17_11430"/>
<feature type="transmembrane region" description="Helical" evidence="1">
    <location>
        <begin position="7"/>
        <end position="30"/>
    </location>
</feature>